<feature type="signal peptide" evidence="1">
    <location>
        <begin position="1"/>
        <end position="21"/>
    </location>
</feature>
<dbReference type="EMBL" id="LXEO01000058">
    <property type="protein sequence ID" value="OAT15362.1"/>
    <property type="molecule type" value="Genomic_DNA"/>
</dbReference>
<evidence type="ECO:0000313" key="2">
    <source>
        <dbReference type="EMBL" id="OAT15362.1"/>
    </source>
</evidence>
<feature type="chain" id="PRO_5008592991" description="Secreted protein" evidence="1">
    <location>
        <begin position="22"/>
        <end position="112"/>
    </location>
</feature>
<reference evidence="2 3" key="1">
    <citation type="submission" date="2016-04" db="EMBL/GenBank/DDBJ databases">
        <title>ATOL: Assembling a taxonomically balanced genome-scale reconstruction of the evolutionary history of the Enterobacteriaceae.</title>
        <authorList>
            <person name="Plunkett G.III."/>
            <person name="Neeno-Eckwall E.C."/>
            <person name="Glasner J.D."/>
            <person name="Perna N.T."/>
        </authorList>
    </citation>
    <scope>NUCLEOTIDE SEQUENCE [LARGE SCALE GENOMIC DNA]</scope>
    <source>
        <strain evidence="2 3">ATCC 51607</strain>
    </source>
</reference>
<keyword evidence="3" id="KW-1185">Reference proteome</keyword>
<sequence>MKIVQALLMTSLCLASIGANAAESGDVKMAKDCLAYGKRVMKNSPDMMVLLNQAKIKNEGIQINRYEEKLGKQPVSSEVVATISSSQKRLGSILCLYESDKKPLYFHYTPFE</sequence>
<evidence type="ECO:0000256" key="1">
    <source>
        <dbReference type="SAM" id="SignalP"/>
    </source>
</evidence>
<organism evidence="2 3">
    <name type="scientific">Buttiauxella noackiae ATCC 51607</name>
    <dbReference type="NCBI Taxonomy" id="1354255"/>
    <lineage>
        <taxon>Bacteria</taxon>
        <taxon>Pseudomonadati</taxon>
        <taxon>Pseudomonadota</taxon>
        <taxon>Gammaproteobacteria</taxon>
        <taxon>Enterobacterales</taxon>
        <taxon>Enterobacteriaceae</taxon>
        <taxon>Buttiauxella</taxon>
    </lineage>
</organism>
<accession>A0A1B7HIB3</accession>
<evidence type="ECO:0000313" key="3">
    <source>
        <dbReference type="Proteomes" id="UP000078286"/>
    </source>
</evidence>
<dbReference type="RefSeq" id="WP_064556011.1">
    <property type="nucleotide sequence ID" value="NZ_LXEO01000058.1"/>
</dbReference>
<dbReference type="PATRIC" id="fig|1354255.3.peg.3841"/>
<comment type="caution">
    <text evidence="2">The sequence shown here is derived from an EMBL/GenBank/DDBJ whole genome shotgun (WGS) entry which is preliminary data.</text>
</comment>
<name>A0A1B7HIB3_9ENTR</name>
<evidence type="ECO:0008006" key="4">
    <source>
        <dbReference type="Google" id="ProtNLM"/>
    </source>
</evidence>
<dbReference type="AlphaFoldDB" id="A0A1B7HIB3"/>
<dbReference type="Proteomes" id="UP000078286">
    <property type="component" value="Unassembled WGS sequence"/>
</dbReference>
<proteinExistence type="predicted"/>
<gene>
    <name evidence="2" type="ORF">M979_3728</name>
</gene>
<protein>
    <recommendedName>
        <fullName evidence="4">Secreted protein</fullName>
    </recommendedName>
</protein>
<keyword evidence="1" id="KW-0732">Signal</keyword>